<dbReference type="GO" id="GO:0016779">
    <property type="term" value="F:nucleotidyltransferase activity"/>
    <property type="evidence" value="ECO:0007669"/>
    <property type="project" value="UniProtKB-KW"/>
</dbReference>
<dbReference type="EC" id="2.4.2.30" evidence="1"/>
<dbReference type="CDD" id="cd07997">
    <property type="entry name" value="WGR_PARP"/>
    <property type="match status" value="1"/>
</dbReference>
<evidence type="ECO:0000259" key="7">
    <source>
        <dbReference type="PROSITE" id="PS51059"/>
    </source>
</evidence>
<evidence type="ECO:0000256" key="3">
    <source>
        <dbReference type="ARBA" id="ARBA00022679"/>
    </source>
</evidence>
<accession>A0A1V0SD70</accession>
<dbReference type="GO" id="GO:0070212">
    <property type="term" value="P:protein poly-ADP-ribosylation"/>
    <property type="evidence" value="ECO:0007669"/>
    <property type="project" value="TreeGrafter"/>
</dbReference>
<feature type="domain" description="PARP catalytic" evidence="7">
    <location>
        <begin position="262"/>
        <end position="492"/>
    </location>
</feature>
<feature type="domain" description="PARP alpha-helical" evidence="8">
    <location>
        <begin position="135"/>
        <end position="255"/>
    </location>
</feature>
<reference evidence="10" key="1">
    <citation type="journal article" date="2017" name="Science">
        <title>Giant viruses with an expanded complement of translation system components.</title>
        <authorList>
            <person name="Schulz F."/>
            <person name="Yutin N."/>
            <person name="Ivanova N.N."/>
            <person name="Ortega D.R."/>
            <person name="Lee T.K."/>
            <person name="Vierheilig J."/>
            <person name="Daims H."/>
            <person name="Horn M."/>
            <person name="Wagner M."/>
            <person name="Jensen G.J."/>
            <person name="Kyrpides N.C."/>
            <person name="Koonin E.V."/>
            <person name="Woyke T."/>
        </authorList>
    </citation>
    <scope>NUCLEOTIDE SEQUENCE</scope>
    <source>
        <strain evidence="10">ILV1</strain>
    </source>
</reference>
<evidence type="ECO:0000256" key="4">
    <source>
        <dbReference type="ARBA" id="ARBA00022695"/>
    </source>
</evidence>
<proteinExistence type="predicted"/>
<protein>
    <recommendedName>
        <fullName evidence="1">NAD(+) ADP-ribosyltransferase</fullName>
        <ecNumber evidence="1">2.4.2.30</ecNumber>
    </recommendedName>
</protein>
<dbReference type="PROSITE" id="PS51977">
    <property type="entry name" value="WGR"/>
    <property type="match status" value="1"/>
</dbReference>
<dbReference type="PROSITE" id="PS51059">
    <property type="entry name" value="PARP_CATALYTIC"/>
    <property type="match status" value="1"/>
</dbReference>
<keyword evidence="2" id="KW-0328">Glycosyltransferase</keyword>
<dbReference type="InterPro" id="IPR008893">
    <property type="entry name" value="WGR_domain"/>
</dbReference>
<evidence type="ECO:0000259" key="8">
    <source>
        <dbReference type="PROSITE" id="PS51060"/>
    </source>
</evidence>
<dbReference type="InterPro" id="IPR012317">
    <property type="entry name" value="Poly(ADP-ribose)pol_cat_dom"/>
</dbReference>
<dbReference type="Gene3D" id="1.20.142.10">
    <property type="entry name" value="Poly(ADP-ribose) polymerase, regulatory domain"/>
    <property type="match status" value="1"/>
</dbReference>
<evidence type="ECO:0000256" key="1">
    <source>
        <dbReference type="ARBA" id="ARBA00012020"/>
    </source>
</evidence>
<dbReference type="GO" id="GO:0006302">
    <property type="term" value="P:double-strand break repair"/>
    <property type="evidence" value="ECO:0007669"/>
    <property type="project" value="TreeGrafter"/>
</dbReference>
<dbReference type="InterPro" id="IPR050800">
    <property type="entry name" value="ARTD/PARP"/>
</dbReference>
<comment type="catalytic activity">
    <reaction evidence="6">
        <text>NAD(+) + (ADP-D-ribosyl)n-acceptor = nicotinamide + (ADP-D-ribosyl)n+1-acceptor + H(+).</text>
        <dbReference type="EC" id="2.4.2.30"/>
    </reaction>
</comment>
<dbReference type="GO" id="GO:0003950">
    <property type="term" value="F:NAD+ poly-ADP-ribosyltransferase activity"/>
    <property type="evidence" value="ECO:0007669"/>
    <property type="project" value="UniProtKB-EC"/>
</dbReference>
<evidence type="ECO:0000256" key="5">
    <source>
        <dbReference type="ARBA" id="ARBA00023027"/>
    </source>
</evidence>
<dbReference type="EMBL" id="KY684086">
    <property type="protein sequence ID" value="ARF09659.1"/>
    <property type="molecule type" value="Genomic_DNA"/>
</dbReference>
<sequence>MTTKVAVKNLLIDEHCPVKGVLVEKDEKIYSCSLNQTDIKSNKNKFYIIQLIKTGQEYNMYVRYGRISDPGVTSLKKFSDEASAIRAFETQFKTKTGNLWSSDTFEKKSGKYFLSEVSYDDAIKDIKDIEIKTPPSKLDSKVQELISMLSDTNMMNDALVSLEIDTKKMPLGKLKDTQLKKAEKVLDDILKMLQDTKVKADPELLTDLSSEYYTYLPLACGRKKPPVIETSEMIDKYKDVIDELRKMVVAVNIKNNVKSGENPLDSIYDGIKTEIKSLDKNSAMYAELLKYIANTHGPTHGCKLEVLDIFEIEQEGVRKTYEEACKGIDNRTLLFHGTPMSCVLSIFKNKFYLDPRKVNNTIKISGKLLGYGVYFADSCSKSINYCRAYSTNNIGCLIVNEIALGNISTRNNPDYNINKSVLDKTNSHSIQGLGKWEPSSFTMVDGVKIPNGPLIEKNKGTYLKYNEFVVYDINQIFSRYLIIVKNNGNYNF</sequence>
<keyword evidence="5" id="KW-0520">NAD</keyword>
<dbReference type="Gene3D" id="3.90.228.10">
    <property type="match status" value="1"/>
</dbReference>
<evidence type="ECO:0000259" key="9">
    <source>
        <dbReference type="PROSITE" id="PS51977"/>
    </source>
</evidence>
<dbReference type="PANTHER" id="PTHR10459:SF60">
    <property type="entry name" value="POLY [ADP-RIBOSE] POLYMERASE 2"/>
    <property type="match status" value="1"/>
</dbReference>
<keyword evidence="3" id="KW-0808">Transferase</keyword>
<dbReference type="GO" id="GO:1990404">
    <property type="term" value="F:NAD+-protein mono-ADP-ribosyltransferase activity"/>
    <property type="evidence" value="ECO:0007669"/>
    <property type="project" value="TreeGrafter"/>
</dbReference>
<organism evidence="10">
    <name type="scientific">Indivirus ILV1</name>
    <dbReference type="NCBI Taxonomy" id="1977633"/>
    <lineage>
        <taxon>Viruses</taxon>
        <taxon>Varidnaviria</taxon>
        <taxon>Bamfordvirae</taxon>
        <taxon>Nucleocytoviricota</taxon>
        <taxon>Megaviricetes</taxon>
        <taxon>Imitervirales</taxon>
        <taxon>Mimiviridae</taxon>
        <taxon>Klosneuvirinae</taxon>
        <taxon>Indivirus</taxon>
    </lineage>
</organism>
<dbReference type="SUPFAM" id="SSF142921">
    <property type="entry name" value="WGR domain-like"/>
    <property type="match status" value="1"/>
</dbReference>
<dbReference type="InterPro" id="IPR004102">
    <property type="entry name" value="Poly(ADP-ribose)pol_reg_dom"/>
</dbReference>
<dbReference type="InterPro" id="IPR036616">
    <property type="entry name" value="Poly(ADP-ribose)pol_reg_dom_sf"/>
</dbReference>
<dbReference type="Pfam" id="PF02877">
    <property type="entry name" value="PARP_reg"/>
    <property type="match status" value="1"/>
</dbReference>
<dbReference type="InterPro" id="IPR036930">
    <property type="entry name" value="WGR_dom_sf"/>
</dbReference>
<evidence type="ECO:0000256" key="2">
    <source>
        <dbReference type="ARBA" id="ARBA00022676"/>
    </source>
</evidence>
<dbReference type="SMART" id="SM00773">
    <property type="entry name" value="WGR"/>
    <property type="match status" value="1"/>
</dbReference>
<keyword evidence="4" id="KW-0548">Nucleotidyltransferase</keyword>
<dbReference type="Pfam" id="PF05406">
    <property type="entry name" value="WGR"/>
    <property type="match status" value="1"/>
</dbReference>
<dbReference type="CDD" id="cd01437">
    <property type="entry name" value="parp_like"/>
    <property type="match status" value="1"/>
</dbReference>
<name>A0A1V0SD70_9VIRU</name>
<evidence type="ECO:0000256" key="6">
    <source>
        <dbReference type="ARBA" id="ARBA00033987"/>
    </source>
</evidence>
<gene>
    <name evidence="10" type="ORF">Indivirus_2_38</name>
</gene>
<feature type="domain" description="WGR" evidence="9">
    <location>
        <begin position="18"/>
        <end position="112"/>
    </location>
</feature>
<evidence type="ECO:0000313" key="10">
    <source>
        <dbReference type="EMBL" id="ARF09659.1"/>
    </source>
</evidence>
<dbReference type="SUPFAM" id="SSF56399">
    <property type="entry name" value="ADP-ribosylation"/>
    <property type="match status" value="1"/>
</dbReference>
<dbReference type="PANTHER" id="PTHR10459">
    <property type="entry name" value="DNA LIGASE"/>
    <property type="match status" value="1"/>
</dbReference>
<dbReference type="PROSITE" id="PS51060">
    <property type="entry name" value="PARP_ALPHA_HD"/>
    <property type="match status" value="1"/>
</dbReference>
<dbReference type="SUPFAM" id="SSF47587">
    <property type="entry name" value="Domain of poly(ADP-ribose) polymerase"/>
    <property type="match status" value="1"/>
</dbReference>
<dbReference type="Gene3D" id="2.20.140.10">
    <property type="entry name" value="WGR domain"/>
    <property type="match status" value="1"/>
</dbReference>
<dbReference type="Pfam" id="PF00644">
    <property type="entry name" value="PARP"/>
    <property type="match status" value="1"/>
</dbReference>